<dbReference type="SMART" id="SM00267">
    <property type="entry name" value="GGDEF"/>
    <property type="match status" value="1"/>
</dbReference>
<dbReference type="PANTHER" id="PTHR33121">
    <property type="entry name" value="CYCLIC DI-GMP PHOSPHODIESTERASE PDEF"/>
    <property type="match status" value="1"/>
</dbReference>
<dbReference type="InterPro" id="IPR000160">
    <property type="entry name" value="GGDEF_dom"/>
</dbReference>
<feature type="domain" description="GGDEF" evidence="2">
    <location>
        <begin position="345"/>
        <end position="484"/>
    </location>
</feature>
<dbReference type="SUPFAM" id="SSF55073">
    <property type="entry name" value="Nucleotide cyclase"/>
    <property type="match status" value="1"/>
</dbReference>
<sequence>MDIQRFADTFFSPTCIISVQKTADGGYGDIRIAACNKKYMEMIEIRLRDEKYYVSSDAGSVFEPDSLYYRYFPKNRSFEDVCFRAAVLKTPVHTYSHMDNIDIWFDIYAMPVDYEDGDVCYCAYMASPSHNPDIILDTVNTVQTSNDVLKTCIKLHKANSLRDAMESIISEIRQICKAECCTVLLLNDTDETYSILATDFKENSTIKRVTEFNNFYEIAASWINMIGSENDCVIIQDKNDMEYYSRINNPWYLTLVEAGVESVVLFPLRQGHETLGFIWATNFDTNETMRIKETLELTTFFISSHISRYKVLKRLKHMSYTDALTGLPNRFACNEHISQLIANNDRFTAVSIDLNHFKSVNDSLGQDAGDKVLIGITERWKALSADESSAVQNYLTRINGDEFLLIICGYDTDKELKDTIDRFAEALIDPLTVEGCDLYISASFGYAEYPTDADSADSLISHADAAMNEIKKANSSDHILRYSSDILRNEHILEIENKIRAALENDTVYFNLQPQYDIEHKLRGFEALARMKDSDGSFISPGEFIPIAEKVGLIDKVDSMVFRKAADCFSRIIKKSGLDLTLSVNASVRHLLKNDFIEEIQELISKSGISASQLEIEITESILIDSTEKALNCINQLRDIGVKFAIDDFGTGYSSLSYLSKIPADLLKIDKSFIDRINSNESSKQYVAAIISMGHIMGLNVISEGVEEKEQLEALRSIGCDLIQGFIWGRPLSADDAEKLVDSITAQT</sequence>
<dbReference type="PROSITE" id="PS50883">
    <property type="entry name" value="EAL"/>
    <property type="match status" value="1"/>
</dbReference>
<dbReference type="SMART" id="SM00052">
    <property type="entry name" value="EAL"/>
    <property type="match status" value="1"/>
</dbReference>
<name>A0A1K1PF82_RUMFL</name>
<dbReference type="SUPFAM" id="SSF55781">
    <property type="entry name" value="GAF domain-like"/>
    <property type="match status" value="1"/>
</dbReference>
<dbReference type="Gene3D" id="3.20.20.450">
    <property type="entry name" value="EAL domain"/>
    <property type="match status" value="1"/>
</dbReference>
<feature type="domain" description="EAL" evidence="1">
    <location>
        <begin position="492"/>
        <end position="745"/>
    </location>
</feature>
<dbReference type="InterPro" id="IPR043128">
    <property type="entry name" value="Rev_trsase/Diguanyl_cyclase"/>
</dbReference>
<dbReference type="InterPro" id="IPR035919">
    <property type="entry name" value="EAL_sf"/>
</dbReference>
<dbReference type="CDD" id="cd01948">
    <property type="entry name" value="EAL"/>
    <property type="match status" value="1"/>
</dbReference>
<dbReference type="PANTHER" id="PTHR33121:SF70">
    <property type="entry name" value="SIGNALING PROTEIN YKOW"/>
    <property type="match status" value="1"/>
</dbReference>
<dbReference type="Pfam" id="PF00990">
    <property type="entry name" value="GGDEF"/>
    <property type="match status" value="1"/>
</dbReference>
<dbReference type="NCBIfam" id="TIGR00254">
    <property type="entry name" value="GGDEF"/>
    <property type="match status" value="1"/>
</dbReference>
<dbReference type="Pfam" id="PF00563">
    <property type="entry name" value="EAL"/>
    <property type="match status" value="1"/>
</dbReference>
<protein>
    <submittedName>
        <fullName evidence="3">Diguanylate cyclase (GGDEF) domain-containing protein</fullName>
    </submittedName>
</protein>
<dbReference type="PROSITE" id="PS50887">
    <property type="entry name" value="GGDEF"/>
    <property type="match status" value="1"/>
</dbReference>
<gene>
    <name evidence="3" type="ORF">SAMN02910280_2725</name>
</gene>
<evidence type="ECO:0000313" key="3">
    <source>
        <dbReference type="EMBL" id="SFW46145.1"/>
    </source>
</evidence>
<organism evidence="3 4">
    <name type="scientific">Ruminococcus flavefaciens</name>
    <dbReference type="NCBI Taxonomy" id="1265"/>
    <lineage>
        <taxon>Bacteria</taxon>
        <taxon>Bacillati</taxon>
        <taxon>Bacillota</taxon>
        <taxon>Clostridia</taxon>
        <taxon>Eubacteriales</taxon>
        <taxon>Oscillospiraceae</taxon>
        <taxon>Ruminococcus</taxon>
    </lineage>
</organism>
<accession>A0A1K1PF82</accession>
<dbReference type="Proteomes" id="UP000183461">
    <property type="component" value="Unassembled WGS sequence"/>
</dbReference>
<dbReference type="InterPro" id="IPR050706">
    <property type="entry name" value="Cyclic-di-GMP_PDE-like"/>
</dbReference>
<dbReference type="InterPro" id="IPR029787">
    <property type="entry name" value="Nucleotide_cyclase"/>
</dbReference>
<dbReference type="InterPro" id="IPR001633">
    <property type="entry name" value="EAL_dom"/>
</dbReference>
<dbReference type="AlphaFoldDB" id="A0A1K1PF82"/>
<dbReference type="EMBL" id="FPIP01000008">
    <property type="protein sequence ID" value="SFW46145.1"/>
    <property type="molecule type" value="Genomic_DNA"/>
</dbReference>
<evidence type="ECO:0000259" key="2">
    <source>
        <dbReference type="PROSITE" id="PS50887"/>
    </source>
</evidence>
<dbReference type="Gene3D" id="3.30.450.40">
    <property type="match status" value="1"/>
</dbReference>
<evidence type="ECO:0000313" key="4">
    <source>
        <dbReference type="Proteomes" id="UP000183461"/>
    </source>
</evidence>
<evidence type="ECO:0000259" key="1">
    <source>
        <dbReference type="PROSITE" id="PS50883"/>
    </source>
</evidence>
<dbReference type="CDD" id="cd01949">
    <property type="entry name" value="GGDEF"/>
    <property type="match status" value="1"/>
</dbReference>
<dbReference type="InterPro" id="IPR029016">
    <property type="entry name" value="GAF-like_dom_sf"/>
</dbReference>
<reference evidence="3 4" key="1">
    <citation type="submission" date="2016-11" db="EMBL/GenBank/DDBJ databases">
        <authorList>
            <person name="Jaros S."/>
            <person name="Januszkiewicz K."/>
            <person name="Wedrychowicz H."/>
        </authorList>
    </citation>
    <scope>NUCLEOTIDE SEQUENCE [LARGE SCALE GENOMIC DNA]</scope>
    <source>
        <strain evidence="3 4">YL228</strain>
    </source>
</reference>
<proteinExistence type="predicted"/>
<dbReference type="GO" id="GO:0071111">
    <property type="term" value="F:cyclic-guanylate-specific phosphodiesterase activity"/>
    <property type="evidence" value="ECO:0007669"/>
    <property type="project" value="InterPro"/>
</dbReference>
<dbReference type="Gene3D" id="3.30.70.270">
    <property type="match status" value="1"/>
</dbReference>
<dbReference type="RefSeq" id="WP_072300925.1">
    <property type="nucleotide sequence ID" value="NZ_FPIP01000008.1"/>
</dbReference>
<dbReference type="SUPFAM" id="SSF141868">
    <property type="entry name" value="EAL domain-like"/>
    <property type="match status" value="1"/>
</dbReference>